<sequence>MTLWLRPVMEVDRFRRSLEISGALSAADLEAALSVLADEAQDVVGELRDGT</sequence>
<dbReference type="AlphaFoldDB" id="A0A7W5V1X7"/>
<evidence type="ECO:0000313" key="2">
    <source>
        <dbReference type="Proteomes" id="UP000579945"/>
    </source>
</evidence>
<dbReference type="Proteomes" id="UP000579945">
    <property type="component" value="Unassembled WGS sequence"/>
</dbReference>
<reference evidence="1 2" key="1">
    <citation type="submission" date="2020-08" db="EMBL/GenBank/DDBJ databases">
        <title>Sequencing the genomes of 1000 actinobacteria strains.</title>
        <authorList>
            <person name="Klenk H.-P."/>
        </authorList>
    </citation>
    <scope>NUCLEOTIDE SEQUENCE [LARGE SCALE GENOMIC DNA]</scope>
    <source>
        <strain evidence="1 2">DSM 44320</strain>
    </source>
</reference>
<accession>A0A7W5V1X7</accession>
<evidence type="ECO:0000313" key="1">
    <source>
        <dbReference type="EMBL" id="MBB3726221.1"/>
    </source>
</evidence>
<dbReference type="GeneID" id="95388596"/>
<name>A0A7W5V1X7_9ACTN</name>
<organism evidence="1 2">
    <name type="scientific">Nonomuraea dietziae</name>
    <dbReference type="NCBI Taxonomy" id="65515"/>
    <lineage>
        <taxon>Bacteria</taxon>
        <taxon>Bacillati</taxon>
        <taxon>Actinomycetota</taxon>
        <taxon>Actinomycetes</taxon>
        <taxon>Streptosporangiales</taxon>
        <taxon>Streptosporangiaceae</taxon>
        <taxon>Nonomuraea</taxon>
    </lineage>
</organism>
<gene>
    <name evidence="1" type="ORF">FHR33_002081</name>
</gene>
<comment type="caution">
    <text evidence="1">The sequence shown here is derived from an EMBL/GenBank/DDBJ whole genome shotgun (WGS) entry which is preliminary data.</text>
</comment>
<keyword evidence="2" id="KW-1185">Reference proteome</keyword>
<protein>
    <submittedName>
        <fullName evidence="1">Uncharacterized protein</fullName>
    </submittedName>
</protein>
<proteinExistence type="predicted"/>
<dbReference type="EMBL" id="JACIBV010000001">
    <property type="protein sequence ID" value="MBB3726221.1"/>
    <property type="molecule type" value="Genomic_DNA"/>
</dbReference>
<dbReference type="RefSeq" id="WP_183645701.1">
    <property type="nucleotide sequence ID" value="NZ_BAAAXX010000028.1"/>
</dbReference>